<dbReference type="EMBL" id="BMSX01000015">
    <property type="protein sequence ID" value="GGR34766.1"/>
    <property type="molecule type" value="Genomic_DNA"/>
</dbReference>
<comment type="caution">
    <text evidence="1">The sequence shown here is derived from an EMBL/GenBank/DDBJ whole genome shotgun (WGS) entry which is preliminary data.</text>
</comment>
<dbReference type="AlphaFoldDB" id="A0A918FFI9"/>
<sequence length="98" mass="10777">MVAAAVILQLLIVIGALYDTARLLAPAADRRPPCPRLWQTALRSQSRARPPRRRAELEAAERRLVAQRLRGEIDAAPYRAGMRSLADGHRTPASGRDG</sequence>
<accession>A0A918FFI9</accession>
<evidence type="ECO:0000313" key="1">
    <source>
        <dbReference type="EMBL" id="GGR34766.1"/>
    </source>
</evidence>
<reference evidence="1" key="1">
    <citation type="journal article" date="2014" name="Int. J. Syst. Evol. Microbiol.">
        <title>Complete genome sequence of Corynebacterium casei LMG S-19264T (=DSM 44701T), isolated from a smear-ripened cheese.</title>
        <authorList>
            <consortium name="US DOE Joint Genome Institute (JGI-PGF)"/>
            <person name="Walter F."/>
            <person name="Albersmeier A."/>
            <person name="Kalinowski J."/>
            <person name="Ruckert C."/>
        </authorList>
    </citation>
    <scope>NUCLEOTIDE SEQUENCE</scope>
    <source>
        <strain evidence="1">JCM 4346</strain>
    </source>
</reference>
<gene>
    <name evidence="1" type="ORF">GCM10010251_58710</name>
</gene>
<evidence type="ECO:0000313" key="2">
    <source>
        <dbReference type="Proteomes" id="UP000658320"/>
    </source>
</evidence>
<reference evidence="1" key="2">
    <citation type="submission" date="2020-09" db="EMBL/GenBank/DDBJ databases">
        <authorList>
            <person name="Sun Q."/>
            <person name="Ohkuma M."/>
        </authorList>
    </citation>
    <scope>NUCLEOTIDE SEQUENCE</scope>
    <source>
        <strain evidence="1">JCM 4346</strain>
    </source>
</reference>
<name>A0A918FFI9_9ACTN</name>
<proteinExistence type="predicted"/>
<protein>
    <submittedName>
        <fullName evidence="1">Uncharacterized protein</fullName>
    </submittedName>
</protein>
<dbReference type="Proteomes" id="UP000658320">
    <property type="component" value="Unassembled WGS sequence"/>
</dbReference>
<organism evidence="1 2">
    <name type="scientific">Streptomyces aurantiogriseus</name>
    <dbReference type="NCBI Taxonomy" id="66870"/>
    <lineage>
        <taxon>Bacteria</taxon>
        <taxon>Bacillati</taxon>
        <taxon>Actinomycetota</taxon>
        <taxon>Actinomycetes</taxon>
        <taxon>Kitasatosporales</taxon>
        <taxon>Streptomycetaceae</taxon>
        <taxon>Streptomyces</taxon>
    </lineage>
</organism>
<keyword evidence="2" id="KW-1185">Reference proteome</keyword>